<organism evidence="2 3">
    <name type="scientific">Corynespora cassiicola Philippines</name>
    <dbReference type="NCBI Taxonomy" id="1448308"/>
    <lineage>
        <taxon>Eukaryota</taxon>
        <taxon>Fungi</taxon>
        <taxon>Dikarya</taxon>
        <taxon>Ascomycota</taxon>
        <taxon>Pezizomycotina</taxon>
        <taxon>Dothideomycetes</taxon>
        <taxon>Pleosporomycetidae</taxon>
        <taxon>Pleosporales</taxon>
        <taxon>Corynesporascaceae</taxon>
        <taxon>Corynespora</taxon>
    </lineage>
</organism>
<evidence type="ECO:0000313" key="3">
    <source>
        <dbReference type="Proteomes" id="UP000240883"/>
    </source>
</evidence>
<dbReference type="Pfam" id="PF07818">
    <property type="entry name" value="HCNGP"/>
    <property type="match status" value="1"/>
</dbReference>
<name>A0A2T2N515_CORCC</name>
<gene>
    <name evidence="2" type="ORF">BS50DRAFT_579059</name>
</gene>
<dbReference type="AlphaFoldDB" id="A0A2T2N515"/>
<dbReference type="PANTHER" id="PTHR13464:SF0">
    <property type="entry name" value="SAP30-BINDING PROTEIN"/>
    <property type="match status" value="1"/>
</dbReference>
<dbReference type="STRING" id="1448308.A0A2T2N515"/>
<feature type="compositionally biased region" description="Basic and acidic residues" evidence="1">
    <location>
        <begin position="107"/>
        <end position="119"/>
    </location>
</feature>
<dbReference type="InterPro" id="IPR012479">
    <property type="entry name" value="SAP30BP"/>
</dbReference>
<dbReference type="EMBL" id="KZ678148">
    <property type="protein sequence ID" value="PSN60523.1"/>
    <property type="molecule type" value="Genomic_DNA"/>
</dbReference>
<sequence>MVQNLTLPTVPNFDIPSSPPGSPPRESTKKFAKFLDMKKKGQHFNQRLESSKVLRDPELKLNFVKHAGVDGQDQYASTLPEDVAVPTSFPDWAYFEELNASQKKLTKTKEGERYNKPREFVPATGSGSTSRSATPSARAPHQTVGKRKELEHRGRDSSSSRGRRHSGSRSPKRRRSRSRDRR</sequence>
<feature type="compositionally biased region" description="Basic residues" evidence="1">
    <location>
        <begin position="161"/>
        <end position="182"/>
    </location>
</feature>
<protein>
    <recommendedName>
        <fullName evidence="4">HCNGP-domain-containing protein</fullName>
    </recommendedName>
</protein>
<dbReference type="GO" id="GO:0006355">
    <property type="term" value="P:regulation of DNA-templated transcription"/>
    <property type="evidence" value="ECO:0007669"/>
    <property type="project" value="InterPro"/>
</dbReference>
<feature type="compositionally biased region" description="Basic and acidic residues" evidence="1">
    <location>
        <begin position="146"/>
        <end position="158"/>
    </location>
</feature>
<evidence type="ECO:0008006" key="4">
    <source>
        <dbReference type="Google" id="ProtNLM"/>
    </source>
</evidence>
<dbReference type="OrthoDB" id="1714508at2759"/>
<evidence type="ECO:0000256" key="1">
    <source>
        <dbReference type="SAM" id="MobiDB-lite"/>
    </source>
</evidence>
<evidence type="ECO:0000313" key="2">
    <source>
        <dbReference type="EMBL" id="PSN60523.1"/>
    </source>
</evidence>
<dbReference type="GO" id="GO:0005634">
    <property type="term" value="C:nucleus"/>
    <property type="evidence" value="ECO:0007669"/>
    <property type="project" value="TreeGrafter"/>
</dbReference>
<feature type="compositionally biased region" description="Low complexity" evidence="1">
    <location>
        <begin position="122"/>
        <end position="140"/>
    </location>
</feature>
<feature type="region of interest" description="Disordered" evidence="1">
    <location>
        <begin position="104"/>
        <end position="182"/>
    </location>
</feature>
<dbReference type="PANTHER" id="PTHR13464">
    <property type="entry name" value="TRANSCRIPTIONAL REGULATOR PROTEIN HCNGP"/>
    <property type="match status" value="1"/>
</dbReference>
<keyword evidence="3" id="KW-1185">Reference proteome</keyword>
<proteinExistence type="predicted"/>
<feature type="region of interest" description="Disordered" evidence="1">
    <location>
        <begin position="1"/>
        <end position="28"/>
    </location>
</feature>
<reference evidence="2 3" key="1">
    <citation type="journal article" date="2018" name="Front. Microbiol.">
        <title>Genome-Wide Analysis of Corynespora cassiicola Leaf Fall Disease Putative Effectors.</title>
        <authorList>
            <person name="Lopez D."/>
            <person name="Ribeiro S."/>
            <person name="Label P."/>
            <person name="Fumanal B."/>
            <person name="Venisse J.S."/>
            <person name="Kohler A."/>
            <person name="de Oliveira R.R."/>
            <person name="Labutti K."/>
            <person name="Lipzen A."/>
            <person name="Lail K."/>
            <person name="Bauer D."/>
            <person name="Ohm R.A."/>
            <person name="Barry K.W."/>
            <person name="Spatafora J."/>
            <person name="Grigoriev I.V."/>
            <person name="Martin F.M."/>
            <person name="Pujade-Renaud V."/>
        </authorList>
    </citation>
    <scope>NUCLEOTIDE SEQUENCE [LARGE SCALE GENOMIC DNA]</scope>
    <source>
        <strain evidence="2 3">Philippines</strain>
    </source>
</reference>
<dbReference type="Proteomes" id="UP000240883">
    <property type="component" value="Unassembled WGS sequence"/>
</dbReference>
<accession>A0A2T2N515</accession>